<keyword evidence="5" id="KW-0472">Membrane</keyword>
<dbReference type="InterPro" id="IPR007749">
    <property type="entry name" value="DUF677"/>
</dbReference>
<organism evidence="7 8">
    <name type="scientific">Cardamine amara subsp. amara</name>
    <dbReference type="NCBI Taxonomy" id="228776"/>
    <lineage>
        <taxon>Eukaryota</taxon>
        <taxon>Viridiplantae</taxon>
        <taxon>Streptophyta</taxon>
        <taxon>Embryophyta</taxon>
        <taxon>Tracheophyta</taxon>
        <taxon>Spermatophyta</taxon>
        <taxon>Magnoliopsida</taxon>
        <taxon>eudicotyledons</taxon>
        <taxon>Gunneridae</taxon>
        <taxon>Pentapetalae</taxon>
        <taxon>rosids</taxon>
        <taxon>malvids</taxon>
        <taxon>Brassicales</taxon>
        <taxon>Brassicaceae</taxon>
        <taxon>Cardamineae</taxon>
        <taxon>Cardamine</taxon>
    </lineage>
</organism>
<evidence type="ECO:0000256" key="4">
    <source>
        <dbReference type="ARBA" id="ARBA00022989"/>
    </source>
</evidence>
<keyword evidence="8" id="KW-1185">Reference proteome</keyword>
<dbReference type="PANTHER" id="PTHR31113">
    <property type="entry name" value="UPF0496 PROTEIN 3-RELATED"/>
    <property type="match status" value="1"/>
</dbReference>
<comment type="similarity">
    <text evidence="2">Belongs to the UPF0496 family.</text>
</comment>
<evidence type="ECO:0000256" key="1">
    <source>
        <dbReference type="ARBA" id="ARBA00004370"/>
    </source>
</evidence>
<reference evidence="7 8" key="1">
    <citation type="submission" date="2024-04" db="EMBL/GenBank/DDBJ databases">
        <title>Genome assembly C_amara_ONT_v2.</title>
        <authorList>
            <person name="Yant L."/>
            <person name="Moore C."/>
            <person name="Slenker M."/>
        </authorList>
    </citation>
    <scope>NUCLEOTIDE SEQUENCE [LARGE SCALE GENOMIC DNA]</scope>
    <source>
        <tissue evidence="7">Leaf</tissue>
    </source>
</reference>
<dbReference type="Proteomes" id="UP001558713">
    <property type="component" value="Unassembled WGS sequence"/>
</dbReference>
<evidence type="ECO:0000313" key="7">
    <source>
        <dbReference type="EMBL" id="KAL1202854.1"/>
    </source>
</evidence>
<feature type="region of interest" description="Disordered" evidence="6">
    <location>
        <begin position="1"/>
        <end position="35"/>
    </location>
</feature>
<proteinExistence type="inferred from homology"/>
<dbReference type="PANTHER" id="PTHR31113:SF5">
    <property type="entry name" value="OS04G0405700 PROTEIN"/>
    <property type="match status" value="1"/>
</dbReference>
<evidence type="ECO:0000256" key="3">
    <source>
        <dbReference type="ARBA" id="ARBA00022692"/>
    </source>
</evidence>
<gene>
    <name evidence="7" type="ORF">V5N11_011223</name>
</gene>
<comment type="caution">
    <text evidence="7">The sequence shown here is derived from an EMBL/GenBank/DDBJ whole genome shotgun (WGS) entry which is preliminary data.</text>
</comment>
<keyword evidence="3" id="KW-0812">Transmembrane</keyword>
<sequence>MPLRLSFNPASPETSLGDDPLPHPSSEDVASSSRNASNFNLSHELAHAFQTPSYHDIRSRLLVTDPTQEQLELFLSQELKPNKESVQEALTHAKKTTLTNLVSTYFQHSENATRLCLNLYQNVHNARHHLYTPLLELFNVLPGDSHVPIDKSQCNLAFDVFLKLDTFENPFPSPENHIFQETQSCFSQLKHKLDTRLRKSKSRVRLLHHATAGPLCSPYLPHSFKKKEITNISQLNVAAKGTFVLDKDLDTIDRLVSRLHAGIESDKLLFRHGLDRGRDVYSVQVFLKQLRKSHVSHTHQLEELVDHICRWFTNVNRSRSSLLKEMHIPGT</sequence>
<dbReference type="AlphaFoldDB" id="A0ABD1AHX3"/>
<dbReference type="EMBL" id="JBANAX010000567">
    <property type="protein sequence ID" value="KAL1202854.1"/>
    <property type="molecule type" value="Genomic_DNA"/>
</dbReference>
<evidence type="ECO:0000313" key="8">
    <source>
        <dbReference type="Proteomes" id="UP001558713"/>
    </source>
</evidence>
<evidence type="ECO:0000256" key="5">
    <source>
        <dbReference type="ARBA" id="ARBA00023136"/>
    </source>
</evidence>
<comment type="subcellular location">
    <subcellularLocation>
        <location evidence="1">Membrane</location>
    </subcellularLocation>
</comment>
<keyword evidence="4" id="KW-1133">Transmembrane helix</keyword>
<protein>
    <submittedName>
        <fullName evidence="7">Uncharacterized protein</fullName>
    </submittedName>
</protein>
<evidence type="ECO:0000256" key="2">
    <source>
        <dbReference type="ARBA" id="ARBA00009074"/>
    </source>
</evidence>
<dbReference type="GO" id="GO:0016020">
    <property type="term" value="C:membrane"/>
    <property type="evidence" value="ECO:0007669"/>
    <property type="project" value="UniProtKB-SubCell"/>
</dbReference>
<accession>A0ABD1AHX3</accession>
<name>A0ABD1AHX3_CARAN</name>
<evidence type="ECO:0000256" key="6">
    <source>
        <dbReference type="SAM" id="MobiDB-lite"/>
    </source>
</evidence>